<organism evidence="2 3">
    <name type="scientific">Fadolivirus FV1/VV64</name>
    <dbReference type="NCBI Taxonomy" id="3070911"/>
    <lineage>
        <taxon>Viruses</taxon>
        <taxon>Varidnaviria</taxon>
        <taxon>Bamfordvirae</taxon>
        <taxon>Nucleocytoviricota</taxon>
        <taxon>Megaviricetes</taxon>
        <taxon>Imitervirales</taxon>
        <taxon>Mimiviridae</taxon>
        <taxon>Klosneuvirinae</taxon>
        <taxon>Fadolivirus</taxon>
        <taxon>Fadolivirus algeromassiliense</taxon>
    </lineage>
</organism>
<name>A0A7D3R334_9VIRU</name>
<protein>
    <submittedName>
        <fullName evidence="2">EF-hand domain-containing protein</fullName>
    </submittedName>
</protein>
<evidence type="ECO:0000313" key="3">
    <source>
        <dbReference type="Proteomes" id="UP001162001"/>
    </source>
</evidence>
<dbReference type="EMBL" id="MT418680">
    <property type="protein sequence ID" value="QKF94858.1"/>
    <property type="molecule type" value="Genomic_DNA"/>
</dbReference>
<dbReference type="Pfam" id="PF13499">
    <property type="entry name" value="EF-hand_7"/>
    <property type="match status" value="1"/>
</dbReference>
<reference evidence="2 3" key="1">
    <citation type="submission" date="2020-04" db="EMBL/GenBank/DDBJ databases">
        <title>Advantages and limits of metagenomic assembly and binning of a giant virus.</title>
        <authorList>
            <person name="Schulz F."/>
            <person name="Andreani J."/>
            <person name="Francis R."/>
            <person name="Boudjemaa H."/>
            <person name="Bou Khalil J.Y."/>
            <person name="Lee J."/>
            <person name="La Scola B."/>
            <person name="Woyke T."/>
        </authorList>
    </citation>
    <scope>NUCLEOTIDE SEQUENCE [LARGE SCALE GENOMIC DNA]</scope>
    <source>
        <strain evidence="2 3">FV1/VV64</strain>
    </source>
</reference>
<feature type="domain" description="EF-hand" evidence="1">
    <location>
        <begin position="116"/>
        <end position="148"/>
    </location>
</feature>
<keyword evidence="3" id="KW-1185">Reference proteome</keyword>
<gene>
    <name evidence="2" type="ORF">Fadolivirus_1_1400</name>
</gene>
<proteinExistence type="predicted"/>
<evidence type="ECO:0000313" key="2">
    <source>
        <dbReference type="EMBL" id="QKF94858.1"/>
    </source>
</evidence>
<dbReference type="InterPro" id="IPR018247">
    <property type="entry name" value="EF_Hand_1_Ca_BS"/>
</dbReference>
<dbReference type="SMART" id="SM00054">
    <property type="entry name" value="EFh"/>
    <property type="match status" value="3"/>
</dbReference>
<dbReference type="PROSITE" id="PS00018">
    <property type="entry name" value="EF_HAND_1"/>
    <property type="match status" value="2"/>
</dbReference>
<feature type="domain" description="EF-hand" evidence="1">
    <location>
        <begin position="8"/>
        <end position="43"/>
    </location>
</feature>
<dbReference type="InterPro" id="IPR011992">
    <property type="entry name" value="EF-hand-dom_pair"/>
</dbReference>
<sequence>MTSVIYAKDEKVIRSIFIHYDKDNDNKLTFNEFKELCKDLGFELYDFQFEYLDTSEEGTVSYEEFKSWWIDEDKLNILLEKNIDNINYAHDMYKKGIEEYKVLNYENFSKMIDKYYESTITEDEFKKYNLNGNGILEFNEFLKWLRWI</sequence>
<dbReference type="Proteomes" id="UP001162001">
    <property type="component" value="Segment"/>
</dbReference>
<evidence type="ECO:0000259" key="1">
    <source>
        <dbReference type="PROSITE" id="PS50222"/>
    </source>
</evidence>
<dbReference type="SUPFAM" id="SSF47473">
    <property type="entry name" value="EF-hand"/>
    <property type="match status" value="1"/>
</dbReference>
<dbReference type="GO" id="GO:0005509">
    <property type="term" value="F:calcium ion binding"/>
    <property type="evidence" value="ECO:0007669"/>
    <property type="project" value="InterPro"/>
</dbReference>
<dbReference type="InterPro" id="IPR002048">
    <property type="entry name" value="EF_hand_dom"/>
</dbReference>
<dbReference type="PROSITE" id="PS50222">
    <property type="entry name" value="EF_HAND_2"/>
    <property type="match status" value="2"/>
</dbReference>
<accession>A0A7D3R334</accession>
<dbReference type="Gene3D" id="1.10.238.10">
    <property type="entry name" value="EF-hand"/>
    <property type="match status" value="1"/>
</dbReference>